<keyword evidence="9" id="KW-1185">Reference proteome</keyword>
<keyword evidence="4" id="KW-0326">Glycosidase</keyword>
<name>A0A0R1UJS4_9LACO</name>
<comment type="similarity">
    <text evidence="1 4">Belongs to the glycosyl hydrolase 30 family.</text>
</comment>
<evidence type="ECO:0000259" key="6">
    <source>
        <dbReference type="Pfam" id="PF02055"/>
    </source>
</evidence>
<evidence type="ECO:0000259" key="7">
    <source>
        <dbReference type="Pfam" id="PF17189"/>
    </source>
</evidence>
<dbReference type="SUPFAM" id="SSF51445">
    <property type="entry name" value="(Trans)glycosidases"/>
    <property type="match status" value="1"/>
</dbReference>
<feature type="region of interest" description="Disordered" evidence="5">
    <location>
        <begin position="505"/>
        <end position="536"/>
    </location>
</feature>
<accession>A0A0R1UJS4</accession>
<evidence type="ECO:0000256" key="2">
    <source>
        <dbReference type="ARBA" id="ARBA00022729"/>
    </source>
</evidence>
<keyword evidence="2" id="KW-0732">Signal</keyword>
<dbReference type="InterPro" id="IPR033453">
    <property type="entry name" value="Glyco_hydro_30_TIM-barrel"/>
</dbReference>
<dbReference type="InterPro" id="IPR001139">
    <property type="entry name" value="Glyco_hydro_30"/>
</dbReference>
<evidence type="ECO:0000256" key="4">
    <source>
        <dbReference type="RuleBase" id="RU361188"/>
    </source>
</evidence>
<evidence type="ECO:0000256" key="5">
    <source>
        <dbReference type="SAM" id="MobiDB-lite"/>
    </source>
</evidence>
<dbReference type="STRING" id="1423753.FD28_GL001110"/>
<dbReference type="EMBL" id="AZFS01000062">
    <property type="protein sequence ID" value="KRL93583.1"/>
    <property type="molecule type" value="Genomic_DNA"/>
</dbReference>
<dbReference type="Proteomes" id="UP000051580">
    <property type="component" value="Unassembled WGS sequence"/>
</dbReference>
<dbReference type="InterPro" id="IPR033452">
    <property type="entry name" value="GH30_C"/>
</dbReference>
<dbReference type="Pfam" id="PF02055">
    <property type="entry name" value="Glyco_hydro_30"/>
    <property type="match status" value="1"/>
</dbReference>
<reference evidence="8 9" key="1">
    <citation type="journal article" date="2015" name="Genome Announc.">
        <title>Expanding the biotechnology potential of lactobacilli through comparative genomics of 213 strains and associated genera.</title>
        <authorList>
            <person name="Sun Z."/>
            <person name="Harris H.M."/>
            <person name="McCann A."/>
            <person name="Guo C."/>
            <person name="Argimon S."/>
            <person name="Zhang W."/>
            <person name="Yang X."/>
            <person name="Jeffery I.B."/>
            <person name="Cooney J.C."/>
            <person name="Kagawa T.F."/>
            <person name="Liu W."/>
            <person name="Song Y."/>
            <person name="Salvetti E."/>
            <person name="Wrobel A."/>
            <person name="Rasinkangas P."/>
            <person name="Parkhill J."/>
            <person name="Rea M.C."/>
            <person name="O'Sullivan O."/>
            <person name="Ritari J."/>
            <person name="Douillard F.P."/>
            <person name="Paul Ross R."/>
            <person name="Yang R."/>
            <person name="Briner A.E."/>
            <person name="Felis G.E."/>
            <person name="de Vos W.M."/>
            <person name="Barrangou R."/>
            <person name="Klaenhammer T.R."/>
            <person name="Caufield P.W."/>
            <person name="Cui Y."/>
            <person name="Zhang H."/>
            <person name="O'Toole P.W."/>
        </authorList>
    </citation>
    <scope>NUCLEOTIDE SEQUENCE [LARGE SCALE GENOMIC DNA]</scope>
    <source>
        <strain evidence="8 9">DSM 16381</strain>
    </source>
</reference>
<organism evidence="8 9">
    <name type="scientific">Levilactobacillus hammesii DSM 16381</name>
    <dbReference type="NCBI Taxonomy" id="1423753"/>
    <lineage>
        <taxon>Bacteria</taxon>
        <taxon>Bacillati</taxon>
        <taxon>Bacillota</taxon>
        <taxon>Bacilli</taxon>
        <taxon>Lactobacillales</taxon>
        <taxon>Lactobacillaceae</taxon>
        <taxon>Levilactobacillus</taxon>
    </lineage>
</organism>
<sequence length="536" mass="59581">MPHFIFISQRLSLIGGSLVMRKFKNEFWTTTSGDLTQRRTPLATPDYQSDIADAKKIIIDPTDKHQDWKGAGAAITDSAAHLLWQVMDAKQRHDLLTELFDPTQGGFSSVRVPLGSCDFQSQDFYTYDDMPYGEHDNKLEHFSIGEGEPGAANATKDLKNIVPVLQEILEINPALKIIASPWSGPAWMKNTGHLTHGGHLRFGEFTGNGYTEENRFEYIYAQYFIRYIEEYRKLGIPIYGLTIQNEPSNAAHWPAMIWTVPELASFGYKYLRPALNRSFPDTKLYLLDDSFHALTKPIEEEVTPAEAAAFDGLAVHTYSGPFENLYNANRTYPNWDVVMTERRCMMTDDPQESAHIMFGIIGNWLVHNGLSMITLWNLALDERGLPNAADSTGREGVVTIDHTTGKVQRNLEYFMLRNFGQDVPTGSKVIGSTNYTKDGYTGSLGSVAFLGTNGDIVAHLYNPTDTPIKAAVTVDGDGNNWQVVSVPAYGTVTLHKSNDAINTSTIPTDDEFALNPTPANHDDVAPGQSEGSQLVR</sequence>
<feature type="domain" description="Glycosyl hydrolase family 30 beta sandwich" evidence="7">
    <location>
        <begin position="426"/>
        <end position="494"/>
    </location>
</feature>
<evidence type="ECO:0000313" key="8">
    <source>
        <dbReference type="EMBL" id="KRL93583.1"/>
    </source>
</evidence>
<dbReference type="PANTHER" id="PTHR11069:SF23">
    <property type="entry name" value="LYSOSOMAL ACID GLUCOSYLCERAMIDASE"/>
    <property type="match status" value="1"/>
</dbReference>
<protein>
    <submittedName>
        <fullName evidence="8">O-glycosyl hydrolase</fullName>
    </submittedName>
</protein>
<dbReference type="Gene3D" id="3.20.20.80">
    <property type="entry name" value="Glycosidases"/>
    <property type="match status" value="1"/>
</dbReference>
<dbReference type="AlphaFoldDB" id="A0A0R1UJS4"/>
<keyword evidence="3 4" id="KW-0378">Hydrolase</keyword>
<dbReference type="Gene3D" id="2.60.40.1180">
    <property type="entry name" value="Golgi alpha-mannosidase II"/>
    <property type="match status" value="1"/>
</dbReference>
<dbReference type="PANTHER" id="PTHR11069">
    <property type="entry name" value="GLUCOSYLCERAMIDASE"/>
    <property type="match status" value="1"/>
</dbReference>
<evidence type="ECO:0000313" key="9">
    <source>
        <dbReference type="Proteomes" id="UP000051580"/>
    </source>
</evidence>
<dbReference type="Pfam" id="PF17189">
    <property type="entry name" value="Glyco_hydro_30C"/>
    <property type="match status" value="1"/>
</dbReference>
<proteinExistence type="inferred from homology"/>
<dbReference type="GO" id="GO:0004348">
    <property type="term" value="F:glucosylceramidase activity"/>
    <property type="evidence" value="ECO:0007669"/>
    <property type="project" value="InterPro"/>
</dbReference>
<dbReference type="GO" id="GO:0016020">
    <property type="term" value="C:membrane"/>
    <property type="evidence" value="ECO:0007669"/>
    <property type="project" value="GOC"/>
</dbReference>
<gene>
    <name evidence="8" type="ORF">FD28_GL001110</name>
</gene>
<evidence type="ECO:0000256" key="3">
    <source>
        <dbReference type="ARBA" id="ARBA00022801"/>
    </source>
</evidence>
<evidence type="ECO:0000256" key="1">
    <source>
        <dbReference type="ARBA" id="ARBA00005382"/>
    </source>
</evidence>
<feature type="domain" description="Glycosyl hydrolase family 30 TIM-barrel" evidence="6">
    <location>
        <begin position="69"/>
        <end position="387"/>
    </location>
</feature>
<dbReference type="PRINTS" id="PR00843">
    <property type="entry name" value="GLHYDRLASE30"/>
</dbReference>
<dbReference type="GO" id="GO:0006680">
    <property type="term" value="P:glucosylceramide catabolic process"/>
    <property type="evidence" value="ECO:0007669"/>
    <property type="project" value="TreeGrafter"/>
</dbReference>
<dbReference type="InterPro" id="IPR017853">
    <property type="entry name" value="GH"/>
</dbReference>
<dbReference type="InterPro" id="IPR013780">
    <property type="entry name" value="Glyco_hydro_b"/>
</dbReference>
<comment type="caution">
    <text evidence="8">The sequence shown here is derived from an EMBL/GenBank/DDBJ whole genome shotgun (WGS) entry which is preliminary data.</text>
</comment>
<dbReference type="PATRIC" id="fig|1423753.3.peg.1155"/>